<dbReference type="Pfam" id="PF11774">
    <property type="entry name" value="Lsr2"/>
    <property type="match status" value="1"/>
</dbReference>
<evidence type="ECO:0000259" key="4">
    <source>
        <dbReference type="Pfam" id="PF23359"/>
    </source>
</evidence>
<evidence type="ECO:0000256" key="1">
    <source>
        <dbReference type="ARBA" id="ARBA00023125"/>
    </source>
</evidence>
<evidence type="ECO:0000313" key="6">
    <source>
        <dbReference type="Proteomes" id="UP000638848"/>
    </source>
</evidence>
<dbReference type="Proteomes" id="UP000638848">
    <property type="component" value="Unassembled WGS sequence"/>
</dbReference>
<gene>
    <name evidence="5" type="ORF">GCM10011374_24390</name>
</gene>
<dbReference type="Gene3D" id="4.10.320.10">
    <property type="entry name" value="E3-binding domain"/>
    <property type="match status" value="1"/>
</dbReference>
<organism evidence="5 6">
    <name type="scientific">Kocuria dechangensis</name>
    <dbReference type="NCBI Taxonomy" id="1176249"/>
    <lineage>
        <taxon>Bacteria</taxon>
        <taxon>Bacillati</taxon>
        <taxon>Actinomycetota</taxon>
        <taxon>Actinomycetes</taxon>
        <taxon>Micrococcales</taxon>
        <taxon>Micrococcaceae</taxon>
        <taxon>Kocuria</taxon>
    </lineage>
</organism>
<dbReference type="InterPro" id="IPR042261">
    <property type="entry name" value="Lsr2-like_dimerization"/>
</dbReference>
<dbReference type="RefSeq" id="WP_188537592.1">
    <property type="nucleotide sequence ID" value="NZ_BMEQ01000012.1"/>
</dbReference>
<feature type="compositionally biased region" description="Low complexity" evidence="2">
    <location>
        <begin position="52"/>
        <end position="62"/>
    </location>
</feature>
<dbReference type="EMBL" id="BMEQ01000012">
    <property type="protein sequence ID" value="GGG60649.1"/>
    <property type="molecule type" value="Genomic_DNA"/>
</dbReference>
<protein>
    <submittedName>
        <fullName evidence="5">Lsr2 family protein</fullName>
    </submittedName>
</protein>
<dbReference type="GO" id="GO:0016746">
    <property type="term" value="F:acyltransferase activity"/>
    <property type="evidence" value="ECO:0007669"/>
    <property type="project" value="InterPro"/>
</dbReference>
<keyword evidence="6" id="KW-1185">Reference proteome</keyword>
<reference evidence="5" key="1">
    <citation type="journal article" date="2014" name="Int. J. Syst. Evol. Microbiol.">
        <title>Complete genome sequence of Corynebacterium casei LMG S-19264T (=DSM 44701T), isolated from a smear-ripened cheese.</title>
        <authorList>
            <consortium name="US DOE Joint Genome Institute (JGI-PGF)"/>
            <person name="Walter F."/>
            <person name="Albersmeier A."/>
            <person name="Kalinowski J."/>
            <person name="Ruckert C."/>
        </authorList>
    </citation>
    <scope>NUCLEOTIDE SEQUENCE</scope>
    <source>
        <strain evidence="5">CGMCC 1.12187</strain>
    </source>
</reference>
<accession>A0A917LW46</accession>
<comment type="caution">
    <text evidence="5">The sequence shown here is derived from an EMBL/GenBank/DDBJ whole genome shotgun (WGS) entry which is preliminary data.</text>
</comment>
<dbReference type="InterPro" id="IPR055370">
    <property type="entry name" value="Lsr2_DNA-bd"/>
</dbReference>
<feature type="compositionally biased region" description="Low complexity" evidence="2">
    <location>
        <begin position="69"/>
        <end position="78"/>
    </location>
</feature>
<keyword evidence="1" id="KW-0238">DNA-binding</keyword>
<evidence type="ECO:0000259" key="3">
    <source>
        <dbReference type="Pfam" id="PF11774"/>
    </source>
</evidence>
<feature type="region of interest" description="Disordered" evidence="2">
    <location>
        <begin position="52"/>
        <end position="79"/>
    </location>
</feature>
<dbReference type="InterPro" id="IPR036625">
    <property type="entry name" value="E3-bd_dom_sf"/>
</dbReference>
<feature type="domain" description="Lsr2 dimerization" evidence="3">
    <location>
        <begin position="1"/>
        <end position="57"/>
    </location>
</feature>
<dbReference type="Pfam" id="PF23359">
    <property type="entry name" value="Lsr2_DNA-bd"/>
    <property type="match status" value="1"/>
</dbReference>
<dbReference type="AlphaFoldDB" id="A0A917LW46"/>
<evidence type="ECO:0000313" key="5">
    <source>
        <dbReference type="EMBL" id="GGG60649.1"/>
    </source>
</evidence>
<feature type="domain" description="Lsr2 DNA-binding" evidence="4">
    <location>
        <begin position="74"/>
        <end position="109"/>
    </location>
</feature>
<proteinExistence type="predicted"/>
<reference evidence="5" key="2">
    <citation type="submission" date="2020-09" db="EMBL/GenBank/DDBJ databases">
        <authorList>
            <person name="Sun Q."/>
            <person name="Zhou Y."/>
        </authorList>
    </citation>
    <scope>NUCLEOTIDE SEQUENCE</scope>
    <source>
        <strain evidence="5">CGMCC 1.12187</strain>
    </source>
</reference>
<name>A0A917LW46_9MICC</name>
<evidence type="ECO:0000256" key="2">
    <source>
        <dbReference type="SAM" id="MobiDB-lite"/>
    </source>
</evidence>
<sequence>MAQNVIIELEDDLDGGSADETLTFALDGREYEIDLSDTNAQMLREALRPYAAAGHKATAGTGVRRKRTTGTTSSSSETARIRAWATEHGHPVSDRGRIHQHIRDAYYAATSRP</sequence>
<dbReference type="InterPro" id="IPR024412">
    <property type="entry name" value="Lsr2_dim_dom"/>
</dbReference>
<dbReference type="GO" id="GO:0003677">
    <property type="term" value="F:DNA binding"/>
    <property type="evidence" value="ECO:0007669"/>
    <property type="project" value="UniProtKB-KW"/>
</dbReference>
<dbReference type="Gene3D" id="3.30.60.230">
    <property type="entry name" value="Lsr2, dimerization domain"/>
    <property type="match status" value="1"/>
</dbReference>